<evidence type="ECO:0000313" key="3">
    <source>
        <dbReference type="Proteomes" id="UP000199451"/>
    </source>
</evidence>
<organism evidence="2 3">
    <name type="scientific">Halogranum gelatinilyticum</name>
    <dbReference type="NCBI Taxonomy" id="660521"/>
    <lineage>
        <taxon>Archaea</taxon>
        <taxon>Methanobacteriati</taxon>
        <taxon>Methanobacteriota</taxon>
        <taxon>Stenosarchaea group</taxon>
        <taxon>Halobacteria</taxon>
        <taxon>Halobacteriales</taxon>
        <taxon>Haloferacaceae</taxon>
    </lineage>
</organism>
<dbReference type="InterPro" id="IPR032710">
    <property type="entry name" value="NTF2-like_dom_sf"/>
</dbReference>
<dbReference type="Proteomes" id="UP000199451">
    <property type="component" value="Unassembled WGS sequence"/>
</dbReference>
<sequence length="134" mass="14511">MATTTTDNVATVSALYDAFNRGDIDTVLAGMDPDVTWIEPRGDPLSGGRYRSPAAVVSQVFAPLKAAYRRFEVRPGRFVDGGETVVVEGMFVGTTAAGTTFEIPFAHVCDLHDGLVLQFTNHTDTAEFLRVLSR</sequence>
<evidence type="ECO:0000313" key="2">
    <source>
        <dbReference type="EMBL" id="SDM97892.1"/>
    </source>
</evidence>
<accession>A0A1G9XM27</accession>
<dbReference type="OrthoDB" id="183337at2157"/>
<dbReference type="STRING" id="660521.SAMN04487949_3050"/>
<dbReference type="SUPFAM" id="SSF54427">
    <property type="entry name" value="NTF2-like"/>
    <property type="match status" value="1"/>
</dbReference>
<protein>
    <recommendedName>
        <fullName evidence="1">SnoaL-like domain-containing protein</fullName>
    </recommendedName>
</protein>
<gene>
    <name evidence="2" type="ORF">SAMN04487949_3050</name>
</gene>
<keyword evidence="3" id="KW-1185">Reference proteome</keyword>
<dbReference type="Gene3D" id="3.10.450.50">
    <property type="match status" value="1"/>
</dbReference>
<evidence type="ECO:0000259" key="1">
    <source>
        <dbReference type="Pfam" id="PF12680"/>
    </source>
</evidence>
<dbReference type="Pfam" id="PF12680">
    <property type="entry name" value="SnoaL_2"/>
    <property type="match status" value="1"/>
</dbReference>
<dbReference type="EMBL" id="FNHL01000004">
    <property type="protein sequence ID" value="SDM97892.1"/>
    <property type="molecule type" value="Genomic_DNA"/>
</dbReference>
<name>A0A1G9XM27_9EURY</name>
<dbReference type="InterPro" id="IPR037401">
    <property type="entry name" value="SnoaL-like"/>
</dbReference>
<dbReference type="AlphaFoldDB" id="A0A1G9XM27"/>
<dbReference type="PANTHER" id="PTHR41252">
    <property type="entry name" value="BLR2505 PROTEIN"/>
    <property type="match status" value="1"/>
</dbReference>
<reference evidence="3" key="1">
    <citation type="submission" date="2016-10" db="EMBL/GenBank/DDBJ databases">
        <authorList>
            <person name="Varghese N."/>
            <person name="Submissions S."/>
        </authorList>
    </citation>
    <scope>NUCLEOTIDE SEQUENCE [LARGE SCALE GENOMIC DNA]</scope>
    <source>
        <strain evidence="3">CGMCC 1.10119</strain>
    </source>
</reference>
<dbReference type="PANTHER" id="PTHR41252:SF1">
    <property type="entry name" value="BLR2505 PROTEIN"/>
    <property type="match status" value="1"/>
</dbReference>
<dbReference type="RefSeq" id="WP_089698787.1">
    <property type="nucleotide sequence ID" value="NZ_FNHL01000004.1"/>
</dbReference>
<feature type="domain" description="SnoaL-like" evidence="1">
    <location>
        <begin position="12"/>
        <end position="116"/>
    </location>
</feature>
<proteinExistence type="predicted"/>